<evidence type="ECO:0000313" key="3">
    <source>
        <dbReference type="RefSeq" id="XP_019646048.1"/>
    </source>
</evidence>
<feature type="signal peptide" evidence="1">
    <location>
        <begin position="1"/>
        <end position="23"/>
    </location>
</feature>
<evidence type="ECO:0000256" key="1">
    <source>
        <dbReference type="SAM" id="SignalP"/>
    </source>
</evidence>
<sequence>MAFTKILVLFVGMCLLGIPTSVGHPRPRRSSERHGLMHELRRVSDAVRELETRVHIQYNDMKDRECDNNDCHFLSGLDNPMCNWPQLAPHNHTMTVTQIKAELMTSQLSLKLWNCTIEPLLKNLGPDYTGDENGTGNDNIPRAVRQVQDTIRSLNIDMPDHVKSTPCSVILLHTFKRQLTSFRDDLRAMRAGMHAHAQ</sequence>
<evidence type="ECO:0000313" key="2">
    <source>
        <dbReference type="Proteomes" id="UP000515135"/>
    </source>
</evidence>
<name>A0A6P5A8V7_BRABE</name>
<dbReference type="OrthoDB" id="10286214at2759"/>
<dbReference type="Proteomes" id="UP000515135">
    <property type="component" value="Unplaced"/>
</dbReference>
<keyword evidence="1" id="KW-0732">Signal</keyword>
<accession>A0A6P5A8V7</accession>
<keyword evidence="2" id="KW-1185">Reference proteome</keyword>
<organism evidence="2 3">
    <name type="scientific">Branchiostoma belcheri</name>
    <name type="common">Amphioxus</name>
    <dbReference type="NCBI Taxonomy" id="7741"/>
    <lineage>
        <taxon>Eukaryota</taxon>
        <taxon>Metazoa</taxon>
        <taxon>Chordata</taxon>
        <taxon>Cephalochordata</taxon>
        <taxon>Leptocardii</taxon>
        <taxon>Amphioxiformes</taxon>
        <taxon>Branchiostomatidae</taxon>
        <taxon>Branchiostoma</taxon>
    </lineage>
</organism>
<dbReference type="RefSeq" id="XP_019646048.1">
    <property type="nucleotide sequence ID" value="XM_019790489.1"/>
</dbReference>
<feature type="chain" id="PRO_5027843680" evidence="1">
    <location>
        <begin position="24"/>
        <end position="198"/>
    </location>
</feature>
<protein>
    <submittedName>
        <fullName evidence="3">Uncharacterized protein LOC109486631</fullName>
    </submittedName>
</protein>
<dbReference type="KEGG" id="bbel:109486631"/>
<dbReference type="AlphaFoldDB" id="A0A6P5A8V7"/>
<reference evidence="3" key="1">
    <citation type="submission" date="2025-08" db="UniProtKB">
        <authorList>
            <consortium name="RefSeq"/>
        </authorList>
    </citation>
    <scope>IDENTIFICATION</scope>
    <source>
        <tissue evidence="3">Gonad</tissue>
    </source>
</reference>
<dbReference type="GeneID" id="109486631"/>
<proteinExistence type="predicted"/>
<gene>
    <name evidence="3" type="primary">LOC109486631</name>
</gene>